<dbReference type="PANTHER" id="PTHR34821">
    <property type="entry name" value="INNER MEMBRANE PROTEIN YDCZ"/>
    <property type="match status" value="1"/>
</dbReference>
<dbReference type="GO" id="GO:0005886">
    <property type="term" value="C:plasma membrane"/>
    <property type="evidence" value="ECO:0007669"/>
    <property type="project" value="TreeGrafter"/>
</dbReference>
<protein>
    <submittedName>
        <fullName evidence="2">Bacterial/archaeal transporter family-2 protein</fullName>
    </submittedName>
</protein>
<feature type="transmembrane region" description="Helical" evidence="1">
    <location>
        <begin position="12"/>
        <end position="31"/>
    </location>
</feature>
<keyword evidence="3" id="KW-1185">Reference proteome</keyword>
<dbReference type="PANTHER" id="PTHR34821:SF2">
    <property type="entry name" value="INNER MEMBRANE PROTEIN YDCZ"/>
    <property type="match status" value="1"/>
</dbReference>
<keyword evidence="1" id="KW-0812">Transmembrane</keyword>
<gene>
    <name evidence="2" type="primary">ydcZ</name>
    <name evidence="2" type="ORF">BVG79_00706</name>
</gene>
<sequence>MSYETAQTRAPKPIEIAVALATGGLMTVMLLSNSMMAAHTTPLFSSLTAHGVGTLVLVAALALLRLVRKGQGAAPIVANAPLWVYLGGLSGALTVVVTSTAANSALALTGTLALGLAGQVVLALVFDRFGLLGMTKRLPTRNDMLALVLIIAGTLLIIFGRGAA</sequence>
<proteinExistence type="predicted"/>
<evidence type="ECO:0000313" key="2">
    <source>
        <dbReference type="EMBL" id="ARO14058.1"/>
    </source>
</evidence>
<dbReference type="AlphaFoldDB" id="A0A1W6NXT7"/>
<dbReference type="Proteomes" id="UP000242447">
    <property type="component" value="Chromosome"/>
</dbReference>
<feature type="transmembrane region" description="Helical" evidence="1">
    <location>
        <begin position="105"/>
        <end position="125"/>
    </location>
</feature>
<evidence type="ECO:0000256" key="1">
    <source>
        <dbReference type="SAM" id="Phobius"/>
    </source>
</evidence>
<dbReference type="InterPro" id="IPR006750">
    <property type="entry name" value="YdcZ"/>
</dbReference>
<dbReference type="Pfam" id="PF04657">
    <property type="entry name" value="DMT_YdcZ"/>
    <property type="match status" value="1"/>
</dbReference>
<dbReference type="KEGG" id="kro:BVG79_00706"/>
<keyword evidence="1" id="KW-1133">Transmembrane helix</keyword>
<dbReference type="STRING" id="92947.BVG79_00706"/>
<name>A0A1W6NXT7_9RHOB</name>
<accession>A0A1W6NXT7</accession>
<organism evidence="2 3">
    <name type="scientific">Ketogulonicigenium robustum</name>
    <dbReference type="NCBI Taxonomy" id="92947"/>
    <lineage>
        <taxon>Bacteria</taxon>
        <taxon>Pseudomonadati</taxon>
        <taxon>Pseudomonadota</taxon>
        <taxon>Alphaproteobacteria</taxon>
        <taxon>Rhodobacterales</taxon>
        <taxon>Roseobacteraceae</taxon>
        <taxon>Ketogulonicigenium</taxon>
    </lineage>
</organism>
<keyword evidence="1" id="KW-0472">Membrane</keyword>
<evidence type="ECO:0000313" key="3">
    <source>
        <dbReference type="Proteomes" id="UP000242447"/>
    </source>
</evidence>
<dbReference type="EMBL" id="CP019937">
    <property type="protein sequence ID" value="ARO14058.1"/>
    <property type="molecule type" value="Genomic_DNA"/>
</dbReference>
<feature type="transmembrane region" description="Helical" evidence="1">
    <location>
        <begin position="76"/>
        <end position="99"/>
    </location>
</feature>
<feature type="transmembrane region" description="Helical" evidence="1">
    <location>
        <begin position="43"/>
        <end position="64"/>
    </location>
</feature>
<dbReference type="OrthoDB" id="4244824at2"/>
<dbReference type="RefSeq" id="WP_085785669.1">
    <property type="nucleotide sequence ID" value="NZ_CP019937.1"/>
</dbReference>
<feature type="transmembrane region" description="Helical" evidence="1">
    <location>
        <begin position="145"/>
        <end position="163"/>
    </location>
</feature>
<reference evidence="2 3" key="1">
    <citation type="submission" date="2017-02" db="EMBL/GenBank/DDBJ databases">
        <title>Ketogulonicigenium robustum SPU B003 Genome sequencing and assembly.</title>
        <authorList>
            <person name="Li Y."/>
            <person name="Liu L."/>
            <person name="Wang C."/>
            <person name="Zhang M."/>
            <person name="Zhang T."/>
            <person name="Zhang Y."/>
        </authorList>
    </citation>
    <scope>NUCLEOTIDE SEQUENCE [LARGE SCALE GENOMIC DNA]</scope>
    <source>
        <strain evidence="2 3">SPU_B003</strain>
    </source>
</reference>